<dbReference type="InterPro" id="IPR000424">
    <property type="entry name" value="Primosome_PriB/ssb"/>
</dbReference>
<evidence type="ECO:0000256" key="1">
    <source>
        <dbReference type="ARBA" id="ARBA00023125"/>
    </source>
</evidence>
<dbReference type="NCBIfam" id="TIGR00621">
    <property type="entry name" value="ssb"/>
    <property type="match status" value="1"/>
</dbReference>
<dbReference type="InterPro" id="IPR012340">
    <property type="entry name" value="NA-bd_OB-fold"/>
</dbReference>
<dbReference type="Proteomes" id="UP000656804">
    <property type="component" value="Unassembled WGS sequence"/>
</dbReference>
<comment type="caution">
    <text evidence="5">The sequence shown here is derived from an EMBL/GenBank/DDBJ whole genome shotgun (WGS) entry which is preliminary data.</text>
</comment>
<dbReference type="AlphaFoldDB" id="A0A930Y9A1"/>
<dbReference type="InterPro" id="IPR011344">
    <property type="entry name" value="ssDNA-bd"/>
</dbReference>
<protein>
    <recommendedName>
        <fullName evidence="2 3">Single-stranded DNA-binding protein</fullName>
    </recommendedName>
</protein>
<gene>
    <name evidence="5" type="primary">ssb</name>
    <name evidence="5" type="ORF">ISG29_00410</name>
</gene>
<dbReference type="GO" id="GO:0003697">
    <property type="term" value="F:single-stranded DNA binding"/>
    <property type="evidence" value="ECO:0007669"/>
    <property type="project" value="InterPro"/>
</dbReference>
<dbReference type="Gene3D" id="2.40.50.140">
    <property type="entry name" value="Nucleic acid-binding proteins"/>
    <property type="match status" value="1"/>
</dbReference>
<feature type="compositionally biased region" description="Basic and acidic residues" evidence="4">
    <location>
        <begin position="130"/>
        <end position="139"/>
    </location>
</feature>
<evidence type="ECO:0000256" key="2">
    <source>
        <dbReference type="PIRNR" id="PIRNR002070"/>
    </source>
</evidence>
<evidence type="ECO:0000256" key="4">
    <source>
        <dbReference type="SAM" id="MobiDB-lite"/>
    </source>
</evidence>
<organism evidence="5 6">
    <name type="scientific">Nocardioides acrostichi</name>
    <dbReference type="NCBI Taxonomy" id="2784339"/>
    <lineage>
        <taxon>Bacteria</taxon>
        <taxon>Bacillati</taxon>
        <taxon>Actinomycetota</taxon>
        <taxon>Actinomycetes</taxon>
        <taxon>Propionibacteriales</taxon>
        <taxon>Nocardioidaceae</taxon>
        <taxon>Nocardioides</taxon>
    </lineage>
</organism>
<sequence>MLNETVVTLQGWVGSQVALRQAGEAAVASFRVACTPRRFNRRTGEWVDGTTQWYTVNAWRGLADTCAASLRSGDPVLVHGRLSVHTWVNSSGVEVTGYEVEAQLVGHDLNRGTSSFTRTQRQEQPAGVGDRPRSDGAAA</sequence>
<dbReference type="Pfam" id="PF00436">
    <property type="entry name" value="SSB"/>
    <property type="match status" value="1"/>
</dbReference>
<dbReference type="GO" id="GO:0006260">
    <property type="term" value="P:DNA replication"/>
    <property type="evidence" value="ECO:0007669"/>
    <property type="project" value="InterPro"/>
</dbReference>
<evidence type="ECO:0000256" key="3">
    <source>
        <dbReference type="RuleBase" id="RU000524"/>
    </source>
</evidence>
<dbReference type="CDD" id="cd04496">
    <property type="entry name" value="SSB_OBF"/>
    <property type="match status" value="1"/>
</dbReference>
<keyword evidence="6" id="KW-1185">Reference proteome</keyword>
<evidence type="ECO:0000313" key="6">
    <source>
        <dbReference type="Proteomes" id="UP000656804"/>
    </source>
</evidence>
<reference evidence="5" key="1">
    <citation type="submission" date="2020-11" db="EMBL/GenBank/DDBJ databases">
        <title>Nocardioides sp. CBS4Y-1, whole genome shotgun sequence.</title>
        <authorList>
            <person name="Tuo L."/>
        </authorList>
    </citation>
    <scope>NUCLEOTIDE SEQUENCE</scope>
    <source>
        <strain evidence="5">CBS4Y-1</strain>
    </source>
</reference>
<accession>A0A930Y9A1</accession>
<dbReference type="PROSITE" id="PS50935">
    <property type="entry name" value="SSB"/>
    <property type="match status" value="1"/>
</dbReference>
<feature type="region of interest" description="Disordered" evidence="4">
    <location>
        <begin position="111"/>
        <end position="139"/>
    </location>
</feature>
<keyword evidence="1 2" id="KW-0238">DNA-binding</keyword>
<dbReference type="EMBL" id="JADIVZ010000001">
    <property type="protein sequence ID" value="MBF4160133.1"/>
    <property type="molecule type" value="Genomic_DNA"/>
</dbReference>
<dbReference type="PIRSF" id="PIRSF002070">
    <property type="entry name" value="SSB"/>
    <property type="match status" value="1"/>
</dbReference>
<dbReference type="RefSeq" id="WP_194501402.1">
    <property type="nucleotide sequence ID" value="NZ_JADIVZ010000001.1"/>
</dbReference>
<evidence type="ECO:0000313" key="5">
    <source>
        <dbReference type="EMBL" id="MBF4160133.1"/>
    </source>
</evidence>
<dbReference type="SUPFAM" id="SSF50249">
    <property type="entry name" value="Nucleic acid-binding proteins"/>
    <property type="match status" value="1"/>
</dbReference>
<name>A0A930Y9A1_9ACTN</name>
<feature type="compositionally biased region" description="Polar residues" evidence="4">
    <location>
        <begin position="111"/>
        <end position="123"/>
    </location>
</feature>
<proteinExistence type="predicted"/>